<comment type="caution">
    <text evidence="1">The sequence shown here is derived from an EMBL/GenBank/DDBJ whole genome shotgun (WGS) entry which is preliminary data.</text>
</comment>
<gene>
    <name evidence="1" type="ORF">DB44_EQ00050</name>
</gene>
<dbReference type="PATRIC" id="fig|362787.3.peg.1667"/>
<evidence type="ECO:0000313" key="2">
    <source>
        <dbReference type="Proteomes" id="UP000031465"/>
    </source>
</evidence>
<evidence type="ECO:0000313" key="1">
    <source>
        <dbReference type="EMBL" id="KIC71139.1"/>
    </source>
</evidence>
<dbReference type="AlphaFoldDB" id="A0A0C1H050"/>
<accession>A0A0C1H050</accession>
<proteinExistence type="predicted"/>
<dbReference type="Proteomes" id="UP000031465">
    <property type="component" value="Unassembled WGS sequence"/>
</dbReference>
<dbReference type="EMBL" id="JSAN01000114">
    <property type="protein sequence ID" value="KIC71139.1"/>
    <property type="molecule type" value="Genomic_DNA"/>
</dbReference>
<sequence length="51" mass="5616">MNVQKNQFEGVFMIHDSSIRSVPDLNSLTKNAYSIGSYFEGGKFDVSSAAQ</sequence>
<name>A0A0C1H050_9BACT</name>
<protein>
    <submittedName>
        <fullName evidence="1">Uncharacterized protein</fullName>
    </submittedName>
</protein>
<organism evidence="1 2">
    <name type="scientific">Candidatus Protochlamydia amoebophila</name>
    <dbReference type="NCBI Taxonomy" id="362787"/>
    <lineage>
        <taxon>Bacteria</taxon>
        <taxon>Pseudomonadati</taxon>
        <taxon>Chlamydiota</taxon>
        <taxon>Chlamydiia</taxon>
        <taxon>Parachlamydiales</taxon>
        <taxon>Parachlamydiaceae</taxon>
        <taxon>Candidatus Protochlamydia</taxon>
    </lineage>
</organism>
<reference evidence="1 2" key="1">
    <citation type="journal article" date="2014" name="Mol. Biol. Evol.">
        <title>Massive expansion of Ubiquitination-related gene families within the Chlamydiae.</title>
        <authorList>
            <person name="Domman D."/>
            <person name="Collingro A."/>
            <person name="Lagkouvardos I."/>
            <person name="Gehre L."/>
            <person name="Weinmaier T."/>
            <person name="Rattei T."/>
            <person name="Subtil A."/>
            <person name="Horn M."/>
        </authorList>
    </citation>
    <scope>NUCLEOTIDE SEQUENCE [LARGE SCALE GENOMIC DNA]</scope>
    <source>
        <strain evidence="1 2">EI2</strain>
    </source>
</reference>